<gene>
    <name evidence="13" type="ORF">DFP96_102237</name>
</gene>
<dbReference type="AlphaFoldDB" id="A0A4R6ZPY2"/>
<dbReference type="EMBL" id="SNZK01000002">
    <property type="protein sequence ID" value="TDR54643.1"/>
    <property type="molecule type" value="Genomic_DNA"/>
</dbReference>
<comment type="function">
    <text evidence="11">Part of the ABC transporter complex MalEFGK involved in maltose/maltodextrin import. Probably responsible for the translocation of the substrate across the membrane.</text>
</comment>
<comment type="caution">
    <text evidence="13">The sequence shown here is derived from an EMBL/GenBank/DDBJ whole genome shotgun (WGS) entry which is preliminary data.</text>
</comment>
<keyword evidence="5 11" id="KW-0762">Sugar transport</keyword>
<keyword evidence="3 10" id="KW-0813">Transport</keyword>
<dbReference type="Pfam" id="PF00528">
    <property type="entry name" value="BPD_transp_1"/>
    <property type="match status" value="1"/>
</dbReference>
<keyword evidence="7 10" id="KW-1133">Transmembrane helix</keyword>
<sequence>MDFRVSSATSIDTLKNILSLHKIKGRNGDNTMDKEQSIKNVRKATLLSIIPGLGQFYNGQIFKGVVFIAVFIAFIIEFIAVGINAFIGLITLGSVPGVDHSLFLMIEGTLQLIVTVIFIGFYIINIFDARRVAVTWNLGEKVNTKAIDILKNMVEKGFPYLFTLPAYLVMTFVIIFPVLVTLFMAFTNYDFYHIPPANLIDWVGFKNFFSIFFLSAYRDTFLSVFSWTLVWTICATTLQIVIGVFTAVVANQSFIKGKRLFGVIFLLPWAVPAFITIMSFSNMFNDSIGAINMQVIPLLNHLPFVDIPSLAWKTDPFWTKIALISIQGWLGFPYIYVMVTGVLQAIPGELYEAAKIDGASAISRFRKITMPMILFVTAPVFITQYTFNFNNFSIIYLFNEGGPGSVGAGAGSTDILISWIYKLTTGTSPQYAVAAAVTLLISIVVISVSMIAFKKTNAFGNEGMM</sequence>
<keyword evidence="14" id="KW-1185">Reference proteome</keyword>
<dbReference type="PANTHER" id="PTHR47314">
    <property type="entry name" value="MALTOSE/MALTODEXTRIN TRANSPORT SYSTEM PERMEASE PROTEIN MALF"/>
    <property type="match status" value="1"/>
</dbReference>
<feature type="transmembrane region" description="Helical" evidence="10">
    <location>
        <begin position="166"/>
        <end position="187"/>
    </location>
</feature>
<evidence type="ECO:0000313" key="13">
    <source>
        <dbReference type="EMBL" id="TDR54643.1"/>
    </source>
</evidence>
<evidence type="ECO:0000256" key="2">
    <source>
        <dbReference type="ARBA" id="ARBA00009047"/>
    </source>
</evidence>
<feature type="transmembrane region" description="Helical" evidence="10">
    <location>
        <begin position="65"/>
        <end position="90"/>
    </location>
</feature>
<feature type="domain" description="ABC transmembrane type-1" evidence="12">
    <location>
        <begin position="225"/>
        <end position="452"/>
    </location>
</feature>
<dbReference type="GO" id="GO:0042956">
    <property type="term" value="P:maltodextrin transmembrane transport"/>
    <property type="evidence" value="ECO:0007669"/>
    <property type="project" value="TreeGrafter"/>
</dbReference>
<keyword evidence="9 10" id="KW-0472">Membrane</keyword>
<dbReference type="STRING" id="1265846.PROCOU_15309"/>
<evidence type="ECO:0000256" key="6">
    <source>
        <dbReference type="ARBA" id="ARBA00022692"/>
    </source>
</evidence>
<dbReference type="PROSITE" id="PS50928">
    <property type="entry name" value="ABC_TM1"/>
    <property type="match status" value="1"/>
</dbReference>
<feature type="transmembrane region" description="Helical" evidence="10">
    <location>
        <begin position="368"/>
        <end position="387"/>
    </location>
</feature>
<comment type="subcellular location">
    <subcellularLocation>
        <location evidence="1 10">Cell membrane</location>
        <topology evidence="1 10">Multi-pass membrane protein</topology>
    </subcellularLocation>
</comment>
<evidence type="ECO:0000313" key="14">
    <source>
        <dbReference type="Proteomes" id="UP000295558"/>
    </source>
</evidence>
<evidence type="ECO:0000256" key="8">
    <source>
        <dbReference type="ARBA" id="ARBA00023016"/>
    </source>
</evidence>
<evidence type="ECO:0000256" key="11">
    <source>
        <dbReference type="RuleBase" id="RU367050"/>
    </source>
</evidence>
<dbReference type="GO" id="GO:0015423">
    <property type="term" value="F:ABC-type maltose transporter activity"/>
    <property type="evidence" value="ECO:0007669"/>
    <property type="project" value="TreeGrafter"/>
</dbReference>
<dbReference type="InterPro" id="IPR000515">
    <property type="entry name" value="MetI-like"/>
</dbReference>
<accession>A0A4R6ZPY2</accession>
<evidence type="ECO:0000259" key="12">
    <source>
        <dbReference type="PROSITE" id="PS50928"/>
    </source>
</evidence>
<feature type="transmembrane region" description="Helical" evidence="10">
    <location>
        <begin position="431"/>
        <end position="453"/>
    </location>
</feature>
<dbReference type="Proteomes" id="UP000295558">
    <property type="component" value="Unassembled WGS sequence"/>
</dbReference>
<evidence type="ECO:0000256" key="9">
    <source>
        <dbReference type="ARBA" id="ARBA00023136"/>
    </source>
</evidence>
<keyword evidence="8" id="KW-0346">Stress response</keyword>
<evidence type="ECO:0000256" key="7">
    <source>
        <dbReference type="ARBA" id="ARBA00022989"/>
    </source>
</evidence>
<evidence type="ECO:0000256" key="3">
    <source>
        <dbReference type="ARBA" id="ARBA00022448"/>
    </source>
</evidence>
<dbReference type="PANTHER" id="PTHR47314:SF1">
    <property type="entry name" value="MALTOSE_MALTODEXTRIN TRANSPORT SYSTEM PERMEASE PROTEIN MALF"/>
    <property type="match status" value="1"/>
</dbReference>
<feature type="transmembrane region" description="Helical" evidence="10">
    <location>
        <begin position="102"/>
        <end position="124"/>
    </location>
</feature>
<proteinExistence type="inferred from homology"/>
<feature type="transmembrane region" description="Helical" evidence="10">
    <location>
        <begin position="229"/>
        <end position="248"/>
    </location>
</feature>
<keyword evidence="4 11" id="KW-1003">Cell membrane</keyword>
<dbReference type="InterPro" id="IPR035906">
    <property type="entry name" value="MetI-like_sf"/>
</dbReference>
<name>A0A4R6ZPY2_9LIST</name>
<keyword evidence="6 10" id="KW-0812">Transmembrane</keyword>
<organism evidence="13 14">
    <name type="scientific">Listeria rocourtiae</name>
    <dbReference type="NCBI Taxonomy" id="647910"/>
    <lineage>
        <taxon>Bacteria</taxon>
        <taxon>Bacillati</taxon>
        <taxon>Bacillota</taxon>
        <taxon>Bacilli</taxon>
        <taxon>Bacillales</taxon>
        <taxon>Listeriaceae</taxon>
        <taxon>Listeria</taxon>
    </lineage>
</organism>
<evidence type="ECO:0000256" key="4">
    <source>
        <dbReference type="ARBA" id="ARBA00022475"/>
    </source>
</evidence>
<dbReference type="GO" id="GO:1990060">
    <property type="term" value="C:maltose transport complex"/>
    <property type="evidence" value="ECO:0007669"/>
    <property type="project" value="TreeGrafter"/>
</dbReference>
<comment type="similarity">
    <text evidence="2 11">Belongs to the binding-protein-dependent transport system permease family. MalFG subfamily.</text>
</comment>
<evidence type="ECO:0000256" key="10">
    <source>
        <dbReference type="RuleBase" id="RU363032"/>
    </source>
</evidence>
<reference evidence="13 14" key="1">
    <citation type="submission" date="2019-03" db="EMBL/GenBank/DDBJ databases">
        <title>Genomic Encyclopedia of Type Strains, Phase III (KMG-III): the genomes of soil and plant-associated and newly described type strains.</title>
        <authorList>
            <person name="Whitman W."/>
        </authorList>
    </citation>
    <scope>NUCLEOTIDE SEQUENCE [LARGE SCALE GENOMIC DNA]</scope>
    <source>
        <strain evidence="13 14">CECT 7972</strain>
    </source>
</reference>
<feature type="transmembrane region" description="Helical" evidence="10">
    <location>
        <begin position="321"/>
        <end position="347"/>
    </location>
</feature>
<dbReference type="Gene3D" id="1.10.3720.10">
    <property type="entry name" value="MetI-like"/>
    <property type="match status" value="1"/>
</dbReference>
<dbReference type="FunFam" id="1.10.3720.10:FF:000036">
    <property type="entry name" value="Maltodextrin ABC transporter, permease protein"/>
    <property type="match status" value="1"/>
</dbReference>
<protein>
    <recommendedName>
        <fullName evidence="11">Maltose/maltodextrin transport system permease protein</fullName>
    </recommendedName>
</protein>
<dbReference type="CDD" id="cd06261">
    <property type="entry name" value="TM_PBP2"/>
    <property type="match status" value="1"/>
</dbReference>
<feature type="transmembrane region" description="Helical" evidence="10">
    <location>
        <begin position="260"/>
        <end position="280"/>
    </location>
</feature>
<dbReference type="SUPFAM" id="SSF160964">
    <property type="entry name" value="MalF N-terminal region-like"/>
    <property type="match status" value="1"/>
</dbReference>
<evidence type="ECO:0000256" key="1">
    <source>
        <dbReference type="ARBA" id="ARBA00004651"/>
    </source>
</evidence>
<evidence type="ECO:0000256" key="5">
    <source>
        <dbReference type="ARBA" id="ARBA00022597"/>
    </source>
</evidence>
<dbReference type="SUPFAM" id="SSF161098">
    <property type="entry name" value="MetI-like"/>
    <property type="match status" value="1"/>
</dbReference>